<protein>
    <submittedName>
        <fullName evidence="2">Uncharacterized protein</fullName>
    </submittedName>
</protein>
<evidence type="ECO:0000256" key="1">
    <source>
        <dbReference type="SAM" id="MobiDB-lite"/>
    </source>
</evidence>
<dbReference type="EMBL" id="QVQW01000004">
    <property type="protein sequence ID" value="RKU48442.1"/>
    <property type="molecule type" value="Genomic_DNA"/>
</dbReference>
<feature type="region of interest" description="Disordered" evidence="1">
    <location>
        <begin position="170"/>
        <end position="201"/>
    </location>
</feature>
<feature type="compositionally biased region" description="Acidic residues" evidence="1">
    <location>
        <begin position="71"/>
        <end position="92"/>
    </location>
</feature>
<sequence length="309" mass="35034">MEYQSYFDIPVVTQERKVPTDDLNYDKPSRQSNPKRVKMVRRFSLESMTAIEEDEDTLAGRRHCQQKHDDDEWIPEADPYEWLPDLDDDTDGDEKVIESIEGCFSVGDSSDSDTEDGGARLDIPFETPTEVHLEDSSSEDPAIDSPWDVIDNPLTDPFVEPCTETHHKVEVESEDAVDMSGNNSNPTSTDQPPYPEQSVYIDGRGTAPAVRIGTVGRSRILGNTIAYRRAMRAYGIQTSYGKALDMSRITGWRQENEAMKSRQPHLFCIQQEKLERFVEMVKFAGYPYQIHGLPNQHGFLDVVVGLPRV</sequence>
<dbReference type="Proteomes" id="UP000275385">
    <property type="component" value="Unassembled WGS sequence"/>
</dbReference>
<dbReference type="AlphaFoldDB" id="A0A420YKR0"/>
<comment type="caution">
    <text evidence="2">The sequence shown here is derived from an EMBL/GenBank/DDBJ whole genome shotgun (WGS) entry which is preliminary data.</text>
</comment>
<evidence type="ECO:0000313" key="3">
    <source>
        <dbReference type="Proteomes" id="UP000275385"/>
    </source>
</evidence>
<keyword evidence="3" id="KW-1185">Reference proteome</keyword>
<evidence type="ECO:0000313" key="2">
    <source>
        <dbReference type="EMBL" id="RKU48442.1"/>
    </source>
</evidence>
<name>A0A420YKR0_9PEZI</name>
<gene>
    <name evidence="2" type="ORF">DL546_000950</name>
</gene>
<organism evidence="2 3">
    <name type="scientific">Coniochaeta pulveracea</name>
    <dbReference type="NCBI Taxonomy" id="177199"/>
    <lineage>
        <taxon>Eukaryota</taxon>
        <taxon>Fungi</taxon>
        <taxon>Dikarya</taxon>
        <taxon>Ascomycota</taxon>
        <taxon>Pezizomycotina</taxon>
        <taxon>Sordariomycetes</taxon>
        <taxon>Sordariomycetidae</taxon>
        <taxon>Coniochaetales</taxon>
        <taxon>Coniochaetaceae</taxon>
        <taxon>Coniochaeta</taxon>
    </lineage>
</organism>
<feature type="compositionally biased region" description="Polar residues" evidence="1">
    <location>
        <begin position="180"/>
        <end position="191"/>
    </location>
</feature>
<proteinExistence type="predicted"/>
<reference evidence="2 3" key="1">
    <citation type="submission" date="2018-08" db="EMBL/GenBank/DDBJ databases">
        <title>Draft genome of the lignicolous fungus Coniochaeta pulveracea.</title>
        <authorList>
            <person name="Borstlap C.J."/>
            <person name="De Witt R.N."/>
            <person name="Botha A."/>
            <person name="Volschenk H."/>
        </authorList>
    </citation>
    <scope>NUCLEOTIDE SEQUENCE [LARGE SCALE GENOMIC DNA]</scope>
    <source>
        <strain evidence="2 3">CAB683</strain>
    </source>
</reference>
<accession>A0A420YKR0</accession>
<feature type="region of interest" description="Disordered" evidence="1">
    <location>
        <begin position="56"/>
        <end position="92"/>
    </location>
</feature>